<dbReference type="GO" id="GO:0020037">
    <property type="term" value="F:heme binding"/>
    <property type="evidence" value="ECO:0007669"/>
    <property type="project" value="TreeGrafter"/>
</dbReference>
<keyword evidence="2" id="KW-0500">Molybdenum</keyword>
<organism evidence="7">
    <name type="scientific">Absidia glauca</name>
    <name type="common">Pin mould</name>
    <dbReference type="NCBI Taxonomy" id="4829"/>
    <lineage>
        <taxon>Eukaryota</taxon>
        <taxon>Fungi</taxon>
        <taxon>Fungi incertae sedis</taxon>
        <taxon>Mucoromycota</taxon>
        <taxon>Mucoromycotina</taxon>
        <taxon>Mucoromycetes</taxon>
        <taxon>Mucorales</taxon>
        <taxon>Cunninghamellaceae</taxon>
        <taxon>Absidia</taxon>
    </lineage>
</organism>
<dbReference type="InterPro" id="IPR036374">
    <property type="entry name" value="OxRdtase_Mopterin-bd_sf"/>
</dbReference>
<dbReference type="GO" id="GO:0008482">
    <property type="term" value="F:sulfite oxidase activity"/>
    <property type="evidence" value="ECO:0007669"/>
    <property type="project" value="TreeGrafter"/>
</dbReference>
<dbReference type="STRING" id="4829.A0A168N2X7"/>
<evidence type="ECO:0000313" key="8">
    <source>
        <dbReference type="Proteomes" id="UP000078561"/>
    </source>
</evidence>
<reference evidence="7" key="1">
    <citation type="submission" date="2016-04" db="EMBL/GenBank/DDBJ databases">
        <authorList>
            <person name="Evans L.H."/>
            <person name="Alamgir A."/>
            <person name="Owens N."/>
            <person name="Weber N.D."/>
            <person name="Virtaneva K."/>
            <person name="Barbian K."/>
            <person name="Babar A."/>
            <person name="Rosenke K."/>
        </authorList>
    </citation>
    <scope>NUCLEOTIDE SEQUENCE [LARGE SCALE GENOMIC DNA]</scope>
    <source>
        <strain evidence="7">CBS 101.48</strain>
    </source>
</reference>
<evidence type="ECO:0000259" key="5">
    <source>
        <dbReference type="Pfam" id="PF00174"/>
    </source>
</evidence>
<accession>A0A168N2X7</accession>
<evidence type="ECO:0008006" key="9">
    <source>
        <dbReference type="Google" id="ProtNLM"/>
    </source>
</evidence>
<dbReference type="Pfam" id="PF00174">
    <property type="entry name" value="Oxidored_molyb"/>
    <property type="match status" value="1"/>
</dbReference>
<dbReference type="InterPro" id="IPR014756">
    <property type="entry name" value="Ig_E-set"/>
</dbReference>
<keyword evidence="4" id="KW-0560">Oxidoreductase</keyword>
<dbReference type="InterPro" id="IPR008335">
    <property type="entry name" value="Mopterin_OxRdtase_euk"/>
</dbReference>
<comment type="cofactor">
    <cofactor evidence="1">
        <name>Mo-molybdopterin</name>
        <dbReference type="ChEBI" id="CHEBI:71302"/>
    </cofactor>
</comment>
<evidence type="ECO:0000256" key="3">
    <source>
        <dbReference type="ARBA" id="ARBA00022723"/>
    </source>
</evidence>
<dbReference type="GO" id="GO:0006790">
    <property type="term" value="P:sulfur compound metabolic process"/>
    <property type="evidence" value="ECO:0007669"/>
    <property type="project" value="TreeGrafter"/>
</dbReference>
<evidence type="ECO:0000256" key="2">
    <source>
        <dbReference type="ARBA" id="ARBA00022505"/>
    </source>
</evidence>
<dbReference type="OrthoDB" id="10051395at2759"/>
<dbReference type="InParanoid" id="A0A168N2X7"/>
<evidence type="ECO:0000313" key="7">
    <source>
        <dbReference type="EMBL" id="SAL99701.1"/>
    </source>
</evidence>
<dbReference type="OMA" id="ANSGMEW"/>
<dbReference type="GO" id="GO:0043546">
    <property type="term" value="F:molybdopterin cofactor binding"/>
    <property type="evidence" value="ECO:0007669"/>
    <property type="project" value="TreeGrafter"/>
</dbReference>
<dbReference type="Gene3D" id="3.90.420.10">
    <property type="entry name" value="Oxidoreductase, molybdopterin-binding domain"/>
    <property type="match status" value="1"/>
</dbReference>
<dbReference type="PRINTS" id="PR00407">
    <property type="entry name" value="EUMOPTERIN"/>
</dbReference>
<keyword evidence="8" id="KW-1185">Reference proteome</keyword>
<dbReference type="GO" id="GO:0005739">
    <property type="term" value="C:mitochondrion"/>
    <property type="evidence" value="ECO:0007669"/>
    <property type="project" value="TreeGrafter"/>
</dbReference>
<dbReference type="Pfam" id="PF03404">
    <property type="entry name" value="Mo-co_dimer"/>
    <property type="match status" value="1"/>
</dbReference>
<evidence type="ECO:0000259" key="6">
    <source>
        <dbReference type="Pfam" id="PF03404"/>
    </source>
</evidence>
<feature type="domain" description="Moybdenum cofactor oxidoreductase dimerisation" evidence="6">
    <location>
        <begin position="264"/>
        <end position="381"/>
    </location>
</feature>
<dbReference type="PANTHER" id="PTHR19372">
    <property type="entry name" value="SULFITE REDUCTASE"/>
    <property type="match status" value="1"/>
</dbReference>
<gene>
    <name evidence="7" type="primary">ABSGL_05346.1 scaffold 6959</name>
</gene>
<evidence type="ECO:0000256" key="1">
    <source>
        <dbReference type="ARBA" id="ARBA00001924"/>
    </source>
</evidence>
<dbReference type="PANTHER" id="PTHR19372:SF7">
    <property type="entry name" value="SULFITE OXIDASE, MITOCHONDRIAL"/>
    <property type="match status" value="1"/>
</dbReference>
<dbReference type="Proteomes" id="UP000078561">
    <property type="component" value="Unassembled WGS sequence"/>
</dbReference>
<dbReference type="SUPFAM" id="SSF81296">
    <property type="entry name" value="E set domains"/>
    <property type="match status" value="1"/>
</dbReference>
<sequence length="393" mass="44013">MEKTLDYTSEPPRDRLQLIVRKDKPFNAEPHLPDLVEHPITPLNRFFCRNHGPLPLLDDNHTISIGGVGLATKVLYTVKQLKDMFHEKTIEMVMQGNRRDGLHKVKHTKGVIWGPGAIGNAVYSGCLLKDVLDHANVNFASEDITRLHLAFESVEECEEERCYGSSIPLTKALDEFGDVLLAYKMNGEPLTQDHGAPIRVVVPGIPSSLLPPVTVVMTTSNLTLVLAFKTEESNSYFQRKDYKILPGEVETEQEAADYWCKVPSIAEYNVQSYVCDPSDGLVDRSCRRIVARGYAVSGGGRGIQRVEVSGDDGKTWTVASFVHRPAKAPSSINVWGWCLWEAEVNVKRNTRIVSRALDSAGNIQQENPIWNFRGVMNNSWRTIDRERAEDANL</sequence>
<evidence type="ECO:0000256" key="4">
    <source>
        <dbReference type="ARBA" id="ARBA00023002"/>
    </source>
</evidence>
<dbReference type="SUPFAM" id="SSF56524">
    <property type="entry name" value="Oxidoreductase molybdopterin-binding domain"/>
    <property type="match status" value="1"/>
</dbReference>
<dbReference type="InterPro" id="IPR000572">
    <property type="entry name" value="OxRdtase_Mopterin-bd_dom"/>
</dbReference>
<feature type="domain" description="Oxidoreductase molybdopterin-binding" evidence="5">
    <location>
        <begin position="51"/>
        <end position="205"/>
    </location>
</feature>
<keyword evidence="3" id="KW-0479">Metal-binding</keyword>
<dbReference type="Gene3D" id="2.60.40.650">
    <property type="match status" value="1"/>
</dbReference>
<dbReference type="GO" id="GO:0030151">
    <property type="term" value="F:molybdenum ion binding"/>
    <property type="evidence" value="ECO:0007669"/>
    <property type="project" value="InterPro"/>
</dbReference>
<dbReference type="InterPro" id="IPR005066">
    <property type="entry name" value="MoCF_OxRdtse_dimer"/>
</dbReference>
<proteinExistence type="predicted"/>
<dbReference type="AlphaFoldDB" id="A0A168N2X7"/>
<dbReference type="EMBL" id="LT552960">
    <property type="protein sequence ID" value="SAL99701.1"/>
    <property type="molecule type" value="Genomic_DNA"/>
</dbReference>
<name>A0A168N2X7_ABSGL</name>
<protein>
    <recommendedName>
        <fullName evidence="9">Sulfite oxidase</fullName>
    </recommendedName>
</protein>